<comment type="caution">
    <text evidence="1">The sequence shown here is derived from an EMBL/GenBank/DDBJ whole genome shotgun (WGS) entry which is preliminary data.</text>
</comment>
<accession>A0AAJ0X9N4</accession>
<evidence type="ECO:0000313" key="1">
    <source>
        <dbReference type="EMBL" id="MBK1704976.1"/>
    </source>
</evidence>
<dbReference type="EMBL" id="NRSJ01000017">
    <property type="protein sequence ID" value="MBK1704976.1"/>
    <property type="molecule type" value="Genomic_DNA"/>
</dbReference>
<reference evidence="1" key="2">
    <citation type="journal article" date="2020" name="Microorganisms">
        <title>Osmotic Adaptation and Compatible Solute Biosynthesis of Phototrophic Bacteria as Revealed from Genome Analyses.</title>
        <authorList>
            <person name="Imhoff J.F."/>
            <person name="Rahn T."/>
            <person name="Kunzel S."/>
            <person name="Keller A."/>
            <person name="Neulinger S.C."/>
        </authorList>
    </citation>
    <scope>NUCLEOTIDE SEQUENCE</scope>
    <source>
        <strain evidence="1">DSM 11080</strain>
    </source>
</reference>
<dbReference type="Proteomes" id="UP001296776">
    <property type="component" value="Unassembled WGS sequence"/>
</dbReference>
<reference evidence="1" key="1">
    <citation type="submission" date="2017-08" db="EMBL/GenBank/DDBJ databases">
        <authorList>
            <person name="Imhoff J.F."/>
            <person name="Rahn T."/>
            <person name="Kuenzel S."/>
            <person name="Neulinger S.C."/>
        </authorList>
    </citation>
    <scope>NUCLEOTIDE SEQUENCE</scope>
    <source>
        <strain evidence="1">DSM 11080</strain>
    </source>
</reference>
<proteinExistence type="predicted"/>
<organism evidence="1 2">
    <name type="scientific">Halochromatium glycolicum</name>
    <dbReference type="NCBI Taxonomy" id="85075"/>
    <lineage>
        <taxon>Bacteria</taxon>
        <taxon>Pseudomonadati</taxon>
        <taxon>Pseudomonadota</taxon>
        <taxon>Gammaproteobacteria</taxon>
        <taxon>Chromatiales</taxon>
        <taxon>Chromatiaceae</taxon>
        <taxon>Halochromatium</taxon>
    </lineage>
</organism>
<protein>
    <submittedName>
        <fullName evidence="1">Uncharacterized protein</fullName>
    </submittedName>
</protein>
<name>A0AAJ0X9N4_9GAMM</name>
<keyword evidence="2" id="KW-1185">Reference proteome</keyword>
<dbReference type="AlphaFoldDB" id="A0AAJ0X9N4"/>
<evidence type="ECO:0000313" key="2">
    <source>
        <dbReference type="Proteomes" id="UP001296776"/>
    </source>
</evidence>
<dbReference type="RefSeq" id="WP_200346190.1">
    <property type="nucleotide sequence ID" value="NZ_NRSJ01000017.1"/>
</dbReference>
<sequence length="127" mass="13682">MIDTAVSLQRSVSAWHGPSNSPAFRETLIDELEMLGPDHPALQPLLQAGLTQTSAVAESPLTFHLLSHREQDDRILAHLGVFYAGIIAGCSCADDPSPVDSLTEHCELRLEINVATGEARLTLLDSP</sequence>
<gene>
    <name evidence="1" type="ORF">CKO40_10600</name>
</gene>